<keyword evidence="3" id="KW-1185">Reference proteome</keyword>
<gene>
    <name evidence="2" type="ORF">KSP39_PZI007109</name>
</gene>
<dbReference type="AlphaFoldDB" id="A0AAP0BR34"/>
<evidence type="ECO:0000313" key="2">
    <source>
        <dbReference type="EMBL" id="KAK8947228.1"/>
    </source>
</evidence>
<evidence type="ECO:0000256" key="1">
    <source>
        <dbReference type="SAM" id="MobiDB-lite"/>
    </source>
</evidence>
<dbReference type="Proteomes" id="UP001418222">
    <property type="component" value="Unassembled WGS sequence"/>
</dbReference>
<protein>
    <submittedName>
        <fullName evidence="2">Uncharacterized protein</fullName>
    </submittedName>
</protein>
<organism evidence="2 3">
    <name type="scientific">Platanthera zijinensis</name>
    <dbReference type="NCBI Taxonomy" id="2320716"/>
    <lineage>
        <taxon>Eukaryota</taxon>
        <taxon>Viridiplantae</taxon>
        <taxon>Streptophyta</taxon>
        <taxon>Embryophyta</taxon>
        <taxon>Tracheophyta</taxon>
        <taxon>Spermatophyta</taxon>
        <taxon>Magnoliopsida</taxon>
        <taxon>Liliopsida</taxon>
        <taxon>Asparagales</taxon>
        <taxon>Orchidaceae</taxon>
        <taxon>Orchidoideae</taxon>
        <taxon>Orchideae</taxon>
        <taxon>Orchidinae</taxon>
        <taxon>Platanthera</taxon>
    </lineage>
</organism>
<sequence length="94" mass="10645">MMKKTRWTLPPEDKKARKMRPSPFKKKSGLFVNKATRIGSDGVEDFSSSGASVEDSAAARARPKRERIGQNRWMWRVFLPAKLSGVLLQGRDLV</sequence>
<evidence type="ECO:0000313" key="3">
    <source>
        <dbReference type="Proteomes" id="UP001418222"/>
    </source>
</evidence>
<feature type="region of interest" description="Disordered" evidence="1">
    <location>
        <begin position="43"/>
        <end position="65"/>
    </location>
</feature>
<feature type="compositionally biased region" description="Basic residues" evidence="1">
    <location>
        <begin position="16"/>
        <end position="26"/>
    </location>
</feature>
<name>A0AAP0BR34_9ASPA</name>
<feature type="region of interest" description="Disordered" evidence="1">
    <location>
        <begin position="1"/>
        <end position="26"/>
    </location>
</feature>
<reference evidence="2 3" key="1">
    <citation type="journal article" date="2022" name="Nat. Plants">
        <title>Genomes of leafy and leafless Platanthera orchids illuminate the evolution of mycoheterotrophy.</title>
        <authorList>
            <person name="Li M.H."/>
            <person name="Liu K.W."/>
            <person name="Li Z."/>
            <person name="Lu H.C."/>
            <person name="Ye Q.L."/>
            <person name="Zhang D."/>
            <person name="Wang J.Y."/>
            <person name="Li Y.F."/>
            <person name="Zhong Z.M."/>
            <person name="Liu X."/>
            <person name="Yu X."/>
            <person name="Liu D.K."/>
            <person name="Tu X.D."/>
            <person name="Liu B."/>
            <person name="Hao Y."/>
            <person name="Liao X.Y."/>
            <person name="Jiang Y.T."/>
            <person name="Sun W.H."/>
            <person name="Chen J."/>
            <person name="Chen Y.Q."/>
            <person name="Ai Y."/>
            <person name="Zhai J.W."/>
            <person name="Wu S.S."/>
            <person name="Zhou Z."/>
            <person name="Hsiao Y.Y."/>
            <person name="Wu W.L."/>
            <person name="Chen Y.Y."/>
            <person name="Lin Y.F."/>
            <person name="Hsu J.L."/>
            <person name="Li C.Y."/>
            <person name="Wang Z.W."/>
            <person name="Zhao X."/>
            <person name="Zhong W.Y."/>
            <person name="Ma X.K."/>
            <person name="Ma L."/>
            <person name="Huang J."/>
            <person name="Chen G.Z."/>
            <person name="Huang M.Z."/>
            <person name="Huang L."/>
            <person name="Peng D.H."/>
            <person name="Luo Y.B."/>
            <person name="Zou S.Q."/>
            <person name="Chen S.P."/>
            <person name="Lan S."/>
            <person name="Tsai W.C."/>
            <person name="Van de Peer Y."/>
            <person name="Liu Z.J."/>
        </authorList>
    </citation>
    <scope>NUCLEOTIDE SEQUENCE [LARGE SCALE GENOMIC DNA]</scope>
    <source>
        <strain evidence="2">Lor287</strain>
    </source>
</reference>
<dbReference type="EMBL" id="JBBWWQ010000005">
    <property type="protein sequence ID" value="KAK8947228.1"/>
    <property type="molecule type" value="Genomic_DNA"/>
</dbReference>
<proteinExistence type="predicted"/>
<accession>A0AAP0BR34</accession>
<comment type="caution">
    <text evidence="2">The sequence shown here is derived from an EMBL/GenBank/DDBJ whole genome shotgun (WGS) entry which is preliminary data.</text>
</comment>